<evidence type="ECO:0000256" key="2">
    <source>
        <dbReference type="ARBA" id="ARBA00008857"/>
    </source>
</evidence>
<dbReference type="STRING" id="1123349.SAMN02744037_02396"/>
<evidence type="ECO:0000259" key="7">
    <source>
        <dbReference type="PROSITE" id="PS51898"/>
    </source>
</evidence>
<proteinExistence type="inferred from homology"/>
<dbReference type="InterPro" id="IPR010998">
    <property type="entry name" value="Integrase_recombinase_N"/>
</dbReference>
<dbReference type="EMBL" id="FRAE01000074">
    <property type="protein sequence ID" value="SHK46395.1"/>
    <property type="molecule type" value="Genomic_DNA"/>
</dbReference>
<dbReference type="CDD" id="cd00397">
    <property type="entry name" value="DNA_BRE_C"/>
    <property type="match status" value="1"/>
</dbReference>
<dbReference type="InterPro" id="IPR013762">
    <property type="entry name" value="Integrase-like_cat_sf"/>
</dbReference>
<dbReference type="GO" id="GO:0006310">
    <property type="term" value="P:DNA recombination"/>
    <property type="evidence" value="ECO:0007669"/>
    <property type="project" value="UniProtKB-KW"/>
</dbReference>
<dbReference type="Gene3D" id="1.10.150.130">
    <property type="match status" value="1"/>
</dbReference>
<comment type="similarity">
    <text evidence="2">Belongs to the 'phage' integrase family.</text>
</comment>
<evidence type="ECO:0000256" key="6">
    <source>
        <dbReference type="PROSITE-ProRule" id="PRU01248"/>
    </source>
</evidence>
<name>A0A1M6SNX4_9FIRM</name>
<dbReference type="SUPFAM" id="SSF56349">
    <property type="entry name" value="DNA breaking-rejoining enzymes"/>
    <property type="match status" value="1"/>
</dbReference>
<dbReference type="Gene3D" id="1.10.443.10">
    <property type="entry name" value="Intergrase catalytic core"/>
    <property type="match status" value="1"/>
</dbReference>
<dbReference type="PANTHER" id="PTHR30349">
    <property type="entry name" value="PHAGE INTEGRASE-RELATED"/>
    <property type="match status" value="1"/>
</dbReference>
<dbReference type="Pfam" id="PF13495">
    <property type="entry name" value="Phage_int_SAM_4"/>
    <property type="match status" value="1"/>
</dbReference>
<dbReference type="Proteomes" id="UP000242497">
    <property type="component" value="Unassembled WGS sequence"/>
</dbReference>
<dbReference type="InterPro" id="IPR011010">
    <property type="entry name" value="DNA_brk_join_enz"/>
</dbReference>
<keyword evidence="10" id="KW-1185">Reference proteome</keyword>
<dbReference type="AlphaFoldDB" id="A0A1M6SNX4"/>
<dbReference type="Pfam" id="PF00589">
    <property type="entry name" value="Phage_integrase"/>
    <property type="match status" value="1"/>
</dbReference>
<reference evidence="10" key="1">
    <citation type="submission" date="2016-11" db="EMBL/GenBank/DDBJ databases">
        <authorList>
            <person name="Varghese N."/>
            <person name="Submissions S."/>
        </authorList>
    </citation>
    <scope>NUCLEOTIDE SEQUENCE [LARGE SCALE GENOMIC DNA]</scope>
    <source>
        <strain evidence="10">DSM 15518</strain>
    </source>
</reference>
<organism evidence="9 10">
    <name type="scientific">Tepidibacter formicigenes DSM 15518</name>
    <dbReference type="NCBI Taxonomy" id="1123349"/>
    <lineage>
        <taxon>Bacteria</taxon>
        <taxon>Bacillati</taxon>
        <taxon>Bacillota</taxon>
        <taxon>Clostridia</taxon>
        <taxon>Peptostreptococcales</taxon>
        <taxon>Peptostreptococcaceae</taxon>
        <taxon>Tepidibacter</taxon>
    </lineage>
</organism>
<evidence type="ECO:0000256" key="4">
    <source>
        <dbReference type="ARBA" id="ARBA00023125"/>
    </source>
</evidence>
<evidence type="ECO:0000259" key="8">
    <source>
        <dbReference type="PROSITE" id="PS51900"/>
    </source>
</evidence>
<keyword evidence="4 6" id="KW-0238">DNA-binding</keyword>
<dbReference type="InterPro" id="IPR044068">
    <property type="entry name" value="CB"/>
</dbReference>
<dbReference type="InterPro" id="IPR004107">
    <property type="entry name" value="Integrase_SAM-like_N"/>
</dbReference>
<accession>A0A1M6SNX4</accession>
<dbReference type="RefSeq" id="WP_072890291.1">
    <property type="nucleotide sequence ID" value="NZ_FRAE01000074.1"/>
</dbReference>
<dbReference type="PANTHER" id="PTHR30349:SF89">
    <property type="entry name" value="INTEGRASE_RECOMBINASE"/>
    <property type="match status" value="1"/>
</dbReference>
<evidence type="ECO:0000256" key="3">
    <source>
        <dbReference type="ARBA" id="ARBA00022908"/>
    </source>
</evidence>
<dbReference type="PROSITE" id="PS51900">
    <property type="entry name" value="CB"/>
    <property type="match status" value="1"/>
</dbReference>
<gene>
    <name evidence="9" type="ORF">SAMN02744037_02396</name>
</gene>
<evidence type="ECO:0000256" key="5">
    <source>
        <dbReference type="ARBA" id="ARBA00023172"/>
    </source>
</evidence>
<evidence type="ECO:0000313" key="9">
    <source>
        <dbReference type="EMBL" id="SHK46395.1"/>
    </source>
</evidence>
<evidence type="ECO:0000313" key="10">
    <source>
        <dbReference type="Proteomes" id="UP000242497"/>
    </source>
</evidence>
<protein>
    <submittedName>
        <fullName evidence="9">Integrase/recombinase XerD</fullName>
    </submittedName>
</protein>
<dbReference type="PROSITE" id="PS51898">
    <property type="entry name" value="TYR_RECOMBINASE"/>
    <property type="match status" value="1"/>
</dbReference>
<dbReference type="GO" id="GO:0003677">
    <property type="term" value="F:DNA binding"/>
    <property type="evidence" value="ECO:0007669"/>
    <property type="project" value="UniProtKB-UniRule"/>
</dbReference>
<comment type="function">
    <text evidence="1">Site-specific tyrosine recombinase, which acts by catalyzing the cutting and rejoining of the recombining DNA molecules.</text>
</comment>
<evidence type="ECO:0000256" key="1">
    <source>
        <dbReference type="ARBA" id="ARBA00003283"/>
    </source>
</evidence>
<dbReference type="InterPro" id="IPR002104">
    <property type="entry name" value="Integrase_catalytic"/>
</dbReference>
<dbReference type="OrthoDB" id="9801717at2"/>
<feature type="domain" description="Tyr recombinase" evidence="7">
    <location>
        <begin position="97"/>
        <end position="282"/>
    </location>
</feature>
<keyword evidence="5" id="KW-0233">DNA recombination</keyword>
<sequence>MKIKDFLEDYINEMREEKSKHTVSYYITDIKQFDRFIKFKDIEEIKNIDIEEYKSNLLCEKSLKPKTINRKLLSFKKYLEWINENEKIDLIKILKIKLIKIQRQDYLEEMLEISDFERLVRMAEREKDTRAIAIFNTLYLTGMRVSELLQLKVSDITNDYITIIGKGEKSRDIFVIDELKEYLKDYIRDRKPPIGGFLFINQNNNNVMSRQSVDDLIKKYAGIAKVKLTKAHAHNFRHLAGLRMIEEGLTIDEVADVLGHGNINTTRIYTRKTKKELRKAISRLGGRRN</sequence>
<dbReference type="InterPro" id="IPR050090">
    <property type="entry name" value="Tyrosine_recombinase_XerCD"/>
</dbReference>
<dbReference type="GO" id="GO:0015074">
    <property type="term" value="P:DNA integration"/>
    <property type="evidence" value="ECO:0007669"/>
    <property type="project" value="UniProtKB-KW"/>
</dbReference>
<feature type="domain" description="Core-binding (CB)" evidence="8">
    <location>
        <begin position="1"/>
        <end position="83"/>
    </location>
</feature>
<keyword evidence="3" id="KW-0229">DNA integration</keyword>